<name>A0A4R1EQD4_9GAMM</name>
<evidence type="ECO:0000259" key="1">
    <source>
        <dbReference type="Pfam" id="PF07819"/>
    </source>
</evidence>
<accession>A0A4R1EQD4</accession>
<proteinExistence type="predicted"/>
<sequence>MLVHGFMADDMSWRYSGFTQPLLQAGWKDGGGYGYGAQGMLFPRDLMTKGDVFYTVNLPSKSNLQIQESYLMQYLSHLYAYRFEPMTLVGHSAGGLIARLYVIDPQREQAVNGLITIASPHLGTPAANIAHLAGNSPIGMMASMAGISELQDSRGLFSDLKEEAPYNFLYWMNRQHHPNIHYASIIRKNDSITQPERFDFVVPPFSQDMNNIWALRERSGIALSTENHSLNGKDGVILLQILQHIPLSSSQK</sequence>
<dbReference type="SUPFAM" id="SSF53474">
    <property type="entry name" value="alpha/beta-Hydrolases"/>
    <property type="match status" value="1"/>
</dbReference>
<evidence type="ECO:0000313" key="3">
    <source>
        <dbReference type="Proteomes" id="UP000294887"/>
    </source>
</evidence>
<organism evidence="2 3">
    <name type="scientific">Cocleimonas flava</name>
    <dbReference type="NCBI Taxonomy" id="634765"/>
    <lineage>
        <taxon>Bacteria</taxon>
        <taxon>Pseudomonadati</taxon>
        <taxon>Pseudomonadota</taxon>
        <taxon>Gammaproteobacteria</taxon>
        <taxon>Thiotrichales</taxon>
        <taxon>Thiotrichaceae</taxon>
        <taxon>Cocleimonas</taxon>
    </lineage>
</organism>
<reference evidence="2 3" key="1">
    <citation type="submission" date="2019-03" db="EMBL/GenBank/DDBJ databases">
        <title>Genomic Encyclopedia of Type Strains, Phase IV (KMG-IV): sequencing the most valuable type-strain genomes for metagenomic binning, comparative biology and taxonomic classification.</title>
        <authorList>
            <person name="Goeker M."/>
        </authorList>
    </citation>
    <scope>NUCLEOTIDE SEQUENCE [LARGE SCALE GENOMIC DNA]</scope>
    <source>
        <strain evidence="2 3">DSM 24830</strain>
    </source>
</reference>
<dbReference type="EMBL" id="SMFQ01000005">
    <property type="protein sequence ID" value="TCJ83303.1"/>
    <property type="molecule type" value="Genomic_DNA"/>
</dbReference>
<comment type="caution">
    <text evidence="2">The sequence shown here is derived from an EMBL/GenBank/DDBJ whole genome shotgun (WGS) entry which is preliminary data.</text>
</comment>
<evidence type="ECO:0000313" key="2">
    <source>
        <dbReference type="EMBL" id="TCJ83303.1"/>
    </source>
</evidence>
<dbReference type="AlphaFoldDB" id="A0A4R1EQD4"/>
<keyword evidence="3" id="KW-1185">Reference proteome</keyword>
<protein>
    <submittedName>
        <fullName evidence="2">PGAP1-like protein</fullName>
    </submittedName>
</protein>
<dbReference type="Proteomes" id="UP000294887">
    <property type="component" value="Unassembled WGS sequence"/>
</dbReference>
<feature type="domain" description="GPI inositol-deacylase PGAP1-like alpha/beta" evidence="1">
    <location>
        <begin position="64"/>
        <end position="127"/>
    </location>
</feature>
<dbReference type="InterPro" id="IPR029058">
    <property type="entry name" value="AB_hydrolase_fold"/>
</dbReference>
<gene>
    <name evidence="2" type="ORF">EV695_4043</name>
</gene>
<dbReference type="Pfam" id="PF07819">
    <property type="entry name" value="PGAP1"/>
    <property type="match status" value="1"/>
</dbReference>
<dbReference type="InterPro" id="IPR012908">
    <property type="entry name" value="PGAP1-ab_dom-like"/>
</dbReference>
<dbReference type="GO" id="GO:0016788">
    <property type="term" value="F:hydrolase activity, acting on ester bonds"/>
    <property type="evidence" value="ECO:0007669"/>
    <property type="project" value="InterPro"/>
</dbReference>
<dbReference type="Gene3D" id="3.40.50.1820">
    <property type="entry name" value="alpha/beta hydrolase"/>
    <property type="match status" value="1"/>
</dbReference>